<evidence type="ECO:0000256" key="6">
    <source>
        <dbReference type="ARBA" id="ARBA00023136"/>
    </source>
</evidence>
<keyword evidence="3" id="KW-1134">Transmembrane beta strand</keyword>
<accession>W9VZS1</accession>
<dbReference type="Gene3D" id="2.40.160.60">
    <property type="entry name" value="Outer membrane protein transport protein (OMPP1/FadL/TodX)"/>
    <property type="match status" value="1"/>
</dbReference>
<dbReference type="PANTHER" id="PTHR35093">
    <property type="entry name" value="OUTER MEMBRANE PROTEIN NMB0088-RELATED"/>
    <property type="match status" value="1"/>
</dbReference>
<dbReference type="Proteomes" id="UP000019460">
    <property type="component" value="Unassembled WGS sequence"/>
</dbReference>
<name>W9VZS1_9GAMM</name>
<keyword evidence="4" id="KW-0812">Transmembrane</keyword>
<keyword evidence="10" id="KW-1185">Reference proteome</keyword>
<dbReference type="PATRIC" id="fig|1249627.3.peg.1379"/>
<dbReference type="SUPFAM" id="SSF56935">
    <property type="entry name" value="Porins"/>
    <property type="match status" value="1"/>
</dbReference>
<protein>
    <submittedName>
        <fullName evidence="9">Putative facilitator of salicylate uptake</fullName>
    </submittedName>
</protein>
<dbReference type="STRING" id="1249627.D779_0927"/>
<evidence type="ECO:0000256" key="3">
    <source>
        <dbReference type="ARBA" id="ARBA00022452"/>
    </source>
</evidence>
<dbReference type="GO" id="GO:0009279">
    <property type="term" value="C:cell outer membrane"/>
    <property type="evidence" value="ECO:0007669"/>
    <property type="project" value="UniProtKB-SubCell"/>
</dbReference>
<dbReference type="eggNOG" id="COG2067">
    <property type="taxonomic scope" value="Bacteria"/>
</dbReference>
<keyword evidence="5 8" id="KW-0732">Signal</keyword>
<evidence type="ECO:0000313" key="10">
    <source>
        <dbReference type="Proteomes" id="UP000019460"/>
    </source>
</evidence>
<evidence type="ECO:0000313" key="9">
    <source>
        <dbReference type="EMBL" id="EXJ15845.1"/>
    </source>
</evidence>
<dbReference type="GO" id="GO:0015483">
    <property type="term" value="F:long-chain fatty acid transporting porin activity"/>
    <property type="evidence" value="ECO:0007669"/>
    <property type="project" value="TreeGrafter"/>
</dbReference>
<dbReference type="RefSeq" id="WP_043751456.1">
    <property type="nucleotide sequence ID" value="NZ_AONC01000020.1"/>
</dbReference>
<proteinExistence type="inferred from homology"/>
<feature type="chain" id="PRO_5004934235" evidence="8">
    <location>
        <begin position="27"/>
        <end position="494"/>
    </location>
</feature>
<evidence type="ECO:0000256" key="5">
    <source>
        <dbReference type="ARBA" id="ARBA00022729"/>
    </source>
</evidence>
<evidence type="ECO:0000256" key="4">
    <source>
        <dbReference type="ARBA" id="ARBA00022692"/>
    </source>
</evidence>
<dbReference type="AlphaFoldDB" id="W9VZS1"/>
<keyword evidence="6" id="KW-0472">Membrane</keyword>
<comment type="similarity">
    <text evidence="2">Belongs to the OmpP1/FadL family.</text>
</comment>
<organism evidence="9 10">
    <name type="scientific">Imhoffiella purpurea</name>
    <dbReference type="NCBI Taxonomy" id="1249627"/>
    <lineage>
        <taxon>Bacteria</taxon>
        <taxon>Pseudomonadati</taxon>
        <taxon>Pseudomonadota</taxon>
        <taxon>Gammaproteobacteria</taxon>
        <taxon>Chromatiales</taxon>
        <taxon>Chromatiaceae</taxon>
        <taxon>Imhoffiella</taxon>
    </lineage>
</organism>
<evidence type="ECO:0000256" key="8">
    <source>
        <dbReference type="SAM" id="SignalP"/>
    </source>
</evidence>
<dbReference type="InterPro" id="IPR005017">
    <property type="entry name" value="OMPP1/FadL/TodX"/>
</dbReference>
<keyword evidence="7" id="KW-0998">Cell outer membrane</keyword>
<gene>
    <name evidence="9" type="ORF">D779_0927</name>
</gene>
<dbReference type="OrthoDB" id="19849at2"/>
<dbReference type="PANTHER" id="PTHR35093:SF8">
    <property type="entry name" value="OUTER MEMBRANE PROTEIN NMB0088-RELATED"/>
    <property type="match status" value="1"/>
</dbReference>
<feature type="signal peptide" evidence="8">
    <location>
        <begin position="1"/>
        <end position="26"/>
    </location>
</feature>
<comment type="caution">
    <text evidence="9">The sequence shown here is derived from an EMBL/GenBank/DDBJ whole genome shotgun (WGS) entry which is preliminary data.</text>
</comment>
<sequence>MKTRIGGSLAAVVAVTGLVLPSSASATNGYFSHGWGIKSKAMAGVAAALPMDTLVSATNPAGMAFVGESFDAGVSFFSPSPRGYEANADYPVQQVQTPGGSVSMPAGSFITPGRYGSSGDWFLIPSFGYNHQLDERSTIGVSVFGNGGMNTKYKDRPPFENFAVYPNQRIGPYPDGSMGPIFDFSSGRPVPVTAPMQGTVNGNPDGIYTATTPAGINLEQLFIEIPYTYKLADGKQSVGIAPVLAVQRFEATGLEPFKQLSVRPDKVTNQGVDWSYGFGLHVGWYGEVSDRLALGASYRTTVWMSKFDDYSGLFADGGSFDIPAMFNFGLAFKARPNLTLAFDYQHIFYDETHAIANSNDVDVSGCQGASPKPSYCLGANGGVGFGWESMDVFKLGLKYDPTERLSLMGGVSYNTDFLRSDRQGLFNILSPATIRWHLTAGASYRATRRDEFAFSVAYMPEETFDGRSPTLTRAQSGSLYMEQLELSLGWTRRF</sequence>
<evidence type="ECO:0000256" key="2">
    <source>
        <dbReference type="ARBA" id="ARBA00008163"/>
    </source>
</evidence>
<reference evidence="9 10" key="1">
    <citation type="submission" date="2012-11" db="EMBL/GenBank/DDBJ databases">
        <title>Genome assembly of Thiorhodococcus sp. AK35.</title>
        <authorList>
            <person name="Nupur N."/>
            <person name="Khatri I."/>
            <person name="Subramanian S."/>
            <person name="Pinnaka A."/>
        </authorList>
    </citation>
    <scope>NUCLEOTIDE SEQUENCE [LARGE SCALE GENOMIC DNA]</scope>
    <source>
        <strain evidence="9 10">AK35</strain>
    </source>
</reference>
<dbReference type="EMBL" id="AONC01000020">
    <property type="protein sequence ID" value="EXJ15845.1"/>
    <property type="molecule type" value="Genomic_DNA"/>
</dbReference>
<evidence type="ECO:0000256" key="1">
    <source>
        <dbReference type="ARBA" id="ARBA00004571"/>
    </source>
</evidence>
<evidence type="ECO:0000256" key="7">
    <source>
        <dbReference type="ARBA" id="ARBA00023237"/>
    </source>
</evidence>
<comment type="subcellular location">
    <subcellularLocation>
        <location evidence="1">Cell outer membrane</location>
        <topology evidence="1">Multi-pass membrane protein</topology>
    </subcellularLocation>
</comment>